<dbReference type="GO" id="GO:0005615">
    <property type="term" value="C:extracellular space"/>
    <property type="evidence" value="ECO:0007669"/>
    <property type="project" value="TreeGrafter"/>
</dbReference>
<dbReference type="InterPro" id="IPR008160">
    <property type="entry name" value="Collagen"/>
</dbReference>
<reference evidence="2" key="3">
    <citation type="submission" date="2025-09" db="UniProtKB">
        <authorList>
            <consortium name="Ensembl"/>
        </authorList>
    </citation>
    <scope>IDENTIFICATION</scope>
</reference>
<organism evidence="2 3">
    <name type="scientific">Hucho hucho</name>
    <name type="common">huchen</name>
    <dbReference type="NCBI Taxonomy" id="62062"/>
    <lineage>
        <taxon>Eukaryota</taxon>
        <taxon>Metazoa</taxon>
        <taxon>Chordata</taxon>
        <taxon>Craniata</taxon>
        <taxon>Vertebrata</taxon>
        <taxon>Euteleostomi</taxon>
        <taxon>Actinopterygii</taxon>
        <taxon>Neopterygii</taxon>
        <taxon>Teleostei</taxon>
        <taxon>Protacanthopterygii</taxon>
        <taxon>Salmoniformes</taxon>
        <taxon>Salmonidae</taxon>
        <taxon>Salmoninae</taxon>
        <taxon>Hucho</taxon>
    </lineage>
</organism>
<proteinExistence type="predicted"/>
<name>A0A4W5RRN9_9TELE</name>
<dbReference type="AlphaFoldDB" id="A0A4W5RRN9"/>
<dbReference type="GO" id="GO:0030020">
    <property type="term" value="F:extracellular matrix structural constituent conferring tensile strength"/>
    <property type="evidence" value="ECO:0007669"/>
    <property type="project" value="TreeGrafter"/>
</dbReference>
<accession>A0A4W5RRN9</accession>
<dbReference type="Ensembl" id="ENSHHUT00000091503.1">
    <property type="protein sequence ID" value="ENSHHUP00000088745.1"/>
    <property type="gene ID" value="ENSHHUG00000051272.1"/>
</dbReference>
<protein>
    <recommendedName>
        <fullName evidence="4">Collagen type XVI alpha 1 chain</fullName>
    </recommendedName>
</protein>
<reference evidence="2" key="2">
    <citation type="submission" date="2025-08" db="UniProtKB">
        <authorList>
            <consortium name="Ensembl"/>
        </authorList>
    </citation>
    <scope>IDENTIFICATION</scope>
</reference>
<dbReference type="Gene3D" id="1.20.5.320">
    <property type="entry name" value="6-Phosphogluconate Dehydrogenase, domain 3"/>
    <property type="match status" value="1"/>
</dbReference>
<dbReference type="Proteomes" id="UP000314982">
    <property type="component" value="Unassembled WGS sequence"/>
</dbReference>
<feature type="compositionally biased region" description="Low complexity" evidence="1">
    <location>
        <begin position="12"/>
        <end position="21"/>
    </location>
</feature>
<feature type="region of interest" description="Disordered" evidence="1">
    <location>
        <begin position="184"/>
        <end position="228"/>
    </location>
</feature>
<keyword evidence="3" id="KW-1185">Reference proteome</keyword>
<evidence type="ECO:0000256" key="1">
    <source>
        <dbReference type="SAM" id="MobiDB-lite"/>
    </source>
</evidence>
<dbReference type="GO" id="GO:0030198">
    <property type="term" value="P:extracellular matrix organization"/>
    <property type="evidence" value="ECO:0007669"/>
    <property type="project" value="TreeGrafter"/>
</dbReference>
<evidence type="ECO:0000313" key="3">
    <source>
        <dbReference type="Proteomes" id="UP000314982"/>
    </source>
</evidence>
<dbReference type="InterPro" id="IPR050149">
    <property type="entry name" value="Collagen_superfamily"/>
</dbReference>
<reference evidence="3" key="1">
    <citation type="submission" date="2018-06" db="EMBL/GenBank/DDBJ databases">
        <title>Genome assembly of Danube salmon.</title>
        <authorList>
            <person name="Macqueen D.J."/>
            <person name="Gundappa M.K."/>
        </authorList>
    </citation>
    <scope>NUCLEOTIDE SEQUENCE [LARGE SCALE GENOMIC DNA]</scope>
</reference>
<dbReference type="GO" id="GO:0031012">
    <property type="term" value="C:extracellular matrix"/>
    <property type="evidence" value="ECO:0007669"/>
    <property type="project" value="TreeGrafter"/>
</dbReference>
<dbReference type="PANTHER" id="PTHR24023">
    <property type="entry name" value="COLLAGEN ALPHA"/>
    <property type="match status" value="1"/>
</dbReference>
<feature type="region of interest" description="Disordered" evidence="1">
    <location>
        <begin position="1"/>
        <end position="32"/>
    </location>
</feature>
<evidence type="ECO:0000313" key="2">
    <source>
        <dbReference type="Ensembl" id="ENSHHUP00000088745.1"/>
    </source>
</evidence>
<dbReference type="Pfam" id="PF01391">
    <property type="entry name" value="Collagen"/>
    <property type="match status" value="1"/>
</dbReference>
<evidence type="ECO:0008006" key="4">
    <source>
        <dbReference type="Google" id="ProtNLM"/>
    </source>
</evidence>
<dbReference type="STRING" id="62062.ENSHHUP00000088745"/>
<dbReference type="GeneTree" id="ENSGT00930000152340"/>
<dbReference type="PANTHER" id="PTHR24023:SF1112">
    <property type="entry name" value="COL_CUTICLE_N DOMAIN-CONTAINING PROTEIN-RELATED"/>
    <property type="match status" value="1"/>
</dbReference>
<feature type="region of interest" description="Disordered" evidence="1">
    <location>
        <begin position="63"/>
        <end position="147"/>
    </location>
</feature>
<sequence>MGPVGPRGERGTPGSPGLSGSPGPPGIPGNEPVVNYDNIKDFIRQQVIKIFDERMAYFMSRMQQPQEVSSPGRPGPPGKDGNPGRNGTPGAPGQPGQIGREGRQGVLGPQGPRGLNGEKGDKGVGEMGDSGPPGAPGKTPHQPVEMFNSPLSCQSSIKLDLSTALLFYNHCVSSSSMMFSVSSSPHPRCPGPPRLWQDGPQRPRGSAGGPWSLRNPWTAGPEGQGGPV</sequence>